<reference evidence="2 3" key="1">
    <citation type="journal article" date="2018" name="Mol. Plant Microbe Interact.">
        <title>Taxonomically Different Co-Microsymbionts of a Relict Legume, Oxytropis popoviana, Have Complementary Sets of Symbiotic Genes and Together Increase the Efficiency of Plant Nodulation.</title>
        <authorList>
            <person name="Safronova V."/>
            <person name="Belimov A."/>
            <person name="Sazanova A."/>
            <person name="Chirak E."/>
            <person name="Verkhozina A."/>
            <person name="Kuznetsova I."/>
            <person name="Andronov E."/>
            <person name="Puhalsky J."/>
            <person name="Tikhonovich I."/>
        </authorList>
    </citation>
    <scope>NUCLEOTIDE SEQUENCE [LARGE SCALE GENOMIC DNA]</scope>
    <source>
        <strain evidence="2 3">Opo-235</strain>
    </source>
</reference>
<gene>
    <name evidence="2" type="ORF">DNR46_00025</name>
</gene>
<dbReference type="EMBL" id="QKOD01000001">
    <property type="protein sequence ID" value="RNJ46346.1"/>
    <property type="molecule type" value="Genomic_DNA"/>
</dbReference>
<comment type="caution">
    <text evidence="2">The sequence shown here is derived from an EMBL/GenBank/DDBJ whole genome shotgun (WGS) entry which is preliminary data.</text>
</comment>
<dbReference type="Proteomes" id="UP000275436">
    <property type="component" value="Unassembled WGS sequence"/>
</dbReference>
<dbReference type="CDD" id="cd00761">
    <property type="entry name" value="Glyco_tranf_GTA_type"/>
    <property type="match status" value="1"/>
</dbReference>
<dbReference type="AlphaFoldDB" id="A0A3M9XEZ1"/>
<feature type="domain" description="Glycosyltransferase 2-like" evidence="1">
    <location>
        <begin position="17"/>
        <end position="68"/>
    </location>
</feature>
<evidence type="ECO:0000259" key="1">
    <source>
        <dbReference type="Pfam" id="PF00535"/>
    </source>
</evidence>
<evidence type="ECO:0000313" key="2">
    <source>
        <dbReference type="EMBL" id="RNJ46346.1"/>
    </source>
</evidence>
<sequence length="70" mass="7714">MLTEQCCHPFLTFADSCRIGATLASIRRQTYQVLDIVVVDDGSTDGLASIVTAHAEGDQRILSYLRTRRG</sequence>
<organism evidence="2 3">
    <name type="scientific">Mesorhizobium japonicum</name>
    <dbReference type="NCBI Taxonomy" id="2066070"/>
    <lineage>
        <taxon>Bacteria</taxon>
        <taxon>Pseudomonadati</taxon>
        <taxon>Pseudomonadota</taxon>
        <taxon>Alphaproteobacteria</taxon>
        <taxon>Hyphomicrobiales</taxon>
        <taxon>Phyllobacteriaceae</taxon>
        <taxon>Mesorhizobium</taxon>
    </lineage>
</organism>
<evidence type="ECO:0000313" key="3">
    <source>
        <dbReference type="Proteomes" id="UP000275436"/>
    </source>
</evidence>
<dbReference type="Gene3D" id="3.90.550.10">
    <property type="entry name" value="Spore Coat Polysaccharide Biosynthesis Protein SpsA, Chain A"/>
    <property type="match status" value="1"/>
</dbReference>
<dbReference type="InterPro" id="IPR001173">
    <property type="entry name" value="Glyco_trans_2-like"/>
</dbReference>
<dbReference type="GO" id="GO:0016740">
    <property type="term" value="F:transferase activity"/>
    <property type="evidence" value="ECO:0007669"/>
    <property type="project" value="UniProtKB-KW"/>
</dbReference>
<dbReference type="InterPro" id="IPR029044">
    <property type="entry name" value="Nucleotide-diphossugar_trans"/>
</dbReference>
<name>A0A3M9XEZ1_9HYPH</name>
<dbReference type="Pfam" id="PF00535">
    <property type="entry name" value="Glycos_transf_2"/>
    <property type="match status" value="1"/>
</dbReference>
<dbReference type="SUPFAM" id="SSF53448">
    <property type="entry name" value="Nucleotide-diphospho-sugar transferases"/>
    <property type="match status" value="1"/>
</dbReference>
<accession>A0A3M9XEZ1</accession>
<keyword evidence="2" id="KW-0808">Transferase</keyword>
<protein>
    <submittedName>
        <fullName evidence="2">Glycosyltransferase</fullName>
    </submittedName>
</protein>
<proteinExistence type="predicted"/>